<dbReference type="InterPro" id="IPR045800">
    <property type="entry name" value="HMBD"/>
</dbReference>
<sequence>MNNSNKSEICAVDNAASQRKQETRHWWIRLLVQPALFLLCGALLIAGLGVAQQMGFITAGGGGHSHGSALSKAIKYICPMMCTPPQSEPGRCPVCAMELVPATSDGSNSDPRAVHIDPAARRIANIQTATVQSLPLTHTIHSVGELGYDEGNLKTLSAYVDGRIERLYADFTGVEVKQGDHLAYIYSPLLYSSQVELLLAKKALKHSRSATLQRVIQTNENLYQSSKQRLVELGMTMSQIDEIEKTGTANSRMHLCAPISGTVIKKQAIEGQYVKEGQVIYQLADLSQLWLMLELFPEDAAAIRYGQKVEAIIQSQPDETISGRVAFIDPQVDPQTRTVGVRIVIPNLQGQLRVGDYARATISLPAGSKAKSSGIYDSELADCWICPRHPHIIAKASGKCPLSGQDLVPTSQYGYVSQSFAESEALTVPRDAVLMAGEHSVLYVETKPGRFEIRNVVLGPICGEQIVILKGVTQGEQVATRGNFLIDSQMQLAGNPSLIDPTRAEPLPDEGLSETMLATLSKLPKTDQKLVENQRICPVTMMYLGSMGAPPKVDVNGETVFICCEGCRESLLEHPQKYLEIIKTADASKNQFDSGNDMELPPLDMPEIMEFDDSLPPIDMPMDMEIEHESLKLKPPRPVTPQTAAGQNKKARQ</sequence>
<dbReference type="Gene3D" id="2.40.30.170">
    <property type="match status" value="1"/>
</dbReference>
<feature type="region of interest" description="Disordered" evidence="3">
    <location>
        <begin position="626"/>
        <end position="653"/>
    </location>
</feature>
<feature type="domain" description="CusB-like beta-barrel" evidence="6">
    <location>
        <begin position="288"/>
        <end position="363"/>
    </location>
</feature>
<dbReference type="AlphaFoldDB" id="A0A517PRM2"/>
<evidence type="ECO:0000259" key="6">
    <source>
        <dbReference type="Pfam" id="PF25954"/>
    </source>
</evidence>
<evidence type="ECO:0000256" key="4">
    <source>
        <dbReference type="SAM" id="Phobius"/>
    </source>
</evidence>
<dbReference type="InterPro" id="IPR058649">
    <property type="entry name" value="CzcB_C"/>
</dbReference>
<evidence type="ECO:0000313" key="10">
    <source>
        <dbReference type="Proteomes" id="UP000320421"/>
    </source>
</evidence>
<dbReference type="Gene3D" id="2.40.420.20">
    <property type="match status" value="1"/>
</dbReference>
<dbReference type="PANTHER" id="PTHR30097:SF15">
    <property type="entry name" value="CATION EFFLUX SYSTEM PROTEIN CUSB"/>
    <property type="match status" value="1"/>
</dbReference>
<comment type="similarity">
    <text evidence="1">Belongs to the membrane fusion protein (MFP) (TC 8.A.1) family.</text>
</comment>
<keyword evidence="2" id="KW-0813">Transport</keyword>
<dbReference type="Pfam" id="PF25954">
    <property type="entry name" value="Beta-barrel_RND_2"/>
    <property type="match status" value="1"/>
</dbReference>
<evidence type="ECO:0000259" key="8">
    <source>
        <dbReference type="Pfam" id="PF25975"/>
    </source>
</evidence>
<dbReference type="GO" id="GO:0015679">
    <property type="term" value="P:plasma membrane copper ion transport"/>
    <property type="evidence" value="ECO:0007669"/>
    <property type="project" value="TreeGrafter"/>
</dbReference>
<dbReference type="PANTHER" id="PTHR30097">
    <property type="entry name" value="CATION EFFLUX SYSTEM PROTEIN CUSB"/>
    <property type="match status" value="1"/>
</dbReference>
<feature type="domain" description="Heavy metal binding" evidence="5">
    <location>
        <begin position="384"/>
        <end position="409"/>
    </location>
</feature>
<feature type="domain" description="CzcB-like C-terminal circularly permuted SH3-like" evidence="8">
    <location>
        <begin position="426"/>
        <end position="486"/>
    </location>
</feature>
<dbReference type="FunFam" id="2.40.30.170:FF:000010">
    <property type="entry name" value="Efflux RND transporter periplasmic adaptor subunit"/>
    <property type="match status" value="1"/>
</dbReference>
<dbReference type="Pfam" id="PF25975">
    <property type="entry name" value="CzcB_C"/>
    <property type="match status" value="1"/>
</dbReference>
<dbReference type="EMBL" id="CP036266">
    <property type="protein sequence ID" value="QDT22011.1"/>
    <property type="molecule type" value="Genomic_DNA"/>
</dbReference>
<proteinExistence type="inferred from homology"/>
<evidence type="ECO:0000256" key="3">
    <source>
        <dbReference type="SAM" id="MobiDB-lite"/>
    </source>
</evidence>
<dbReference type="InterPro" id="IPR051909">
    <property type="entry name" value="MFP_Cation_Efflux"/>
</dbReference>
<accession>A0A517PRM2</accession>
<dbReference type="RefSeq" id="WP_145187191.1">
    <property type="nucleotide sequence ID" value="NZ_CP036266.1"/>
</dbReference>
<dbReference type="GO" id="GO:0060003">
    <property type="term" value="P:copper ion export"/>
    <property type="evidence" value="ECO:0007669"/>
    <property type="project" value="TreeGrafter"/>
</dbReference>
<feature type="transmembrane region" description="Helical" evidence="4">
    <location>
        <begin position="26"/>
        <end position="48"/>
    </location>
</feature>
<dbReference type="InterPro" id="IPR058647">
    <property type="entry name" value="BSH_CzcB-like"/>
</dbReference>
<reference evidence="9 10" key="1">
    <citation type="submission" date="2019-02" db="EMBL/GenBank/DDBJ databases">
        <title>Deep-cultivation of Planctomycetes and their phenomic and genomic characterization uncovers novel biology.</title>
        <authorList>
            <person name="Wiegand S."/>
            <person name="Jogler M."/>
            <person name="Boedeker C."/>
            <person name="Pinto D."/>
            <person name="Vollmers J."/>
            <person name="Rivas-Marin E."/>
            <person name="Kohn T."/>
            <person name="Peeters S.H."/>
            <person name="Heuer A."/>
            <person name="Rast P."/>
            <person name="Oberbeckmann S."/>
            <person name="Bunk B."/>
            <person name="Jeske O."/>
            <person name="Meyerdierks A."/>
            <person name="Storesund J.E."/>
            <person name="Kallscheuer N."/>
            <person name="Luecker S."/>
            <person name="Lage O.M."/>
            <person name="Pohl T."/>
            <person name="Merkel B.J."/>
            <person name="Hornburger P."/>
            <person name="Mueller R.-W."/>
            <person name="Bruemmer F."/>
            <person name="Labrenz M."/>
            <person name="Spormann A.M."/>
            <person name="Op den Camp H."/>
            <person name="Overmann J."/>
            <person name="Amann R."/>
            <person name="Jetten M.S.M."/>
            <person name="Mascher T."/>
            <person name="Medema M.H."/>
            <person name="Devos D.P."/>
            <person name="Kaster A.-K."/>
            <person name="Ovreas L."/>
            <person name="Rohde M."/>
            <person name="Galperin M.Y."/>
            <person name="Jogler C."/>
        </authorList>
    </citation>
    <scope>NUCLEOTIDE SEQUENCE [LARGE SCALE GENOMIC DNA]</scope>
    <source>
        <strain evidence="9 10">HG66A1</strain>
    </source>
</reference>
<gene>
    <name evidence="9" type="primary">cusB_4</name>
    <name evidence="9" type="ORF">HG66A1_38170</name>
</gene>
<keyword evidence="4" id="KW-0812">Transmembrane</keyword>
<dbReference type="InterPro" id="IPR058792">
    <property type="entry name" value="Beta-barrel_RND_2"/>
</dbReference>
<feature type="domain" description="Heavy metal binding" evidence="5">
    <location>
        <begin position="75"/>
        <end position="102"/>
    </location>
</feature>
<name>A0A517PRM2_9PLAN</name>
<dbReference type="Pfam" id="PF25973">
    <property type="entry name" value="BSH_CzcB"/>
    <property type="match status" value="1"/>
</dbReference>
<keyword evidence="4" id="KW-1133">Transmembrane helix</keyword>
<organism evidence="9 10">
    <name type="scientific">Gimesia chilikensis</name>
    <dbReference type="NCBI Taxonomy" id="2605989"/>
    <lineage>
        <taxon>Bacteria</taxon>
        <taxon>Pseudomonadati</taxon>
        <taxon>Planctomycetota</taxon>
        <taxon>Planctomycetia</taxon>
        <taxon>Planctomycetales</taxon>
        <taxon>Planctomycetaceae</taxon>
        <taxon>Gimesia</taxon>
    </lineage>
</organism>
<evidence type="ECO:0000313" key="9">
    <source>
        <dbReference type="EMBL" id="QDT22011.1"/>
    </source>
</evidence>
<feature type="domain" description="CzcB-like barrel-sandwich hybrid" evidence="7">
    <location>
        <begin position="156"/>
        <end position="285"/>
    </location>
</feature>
<evidence type="ECO:0000259" key="7">
    <source>
        <dbReference type="Pfam" id="PF25973"/>
    </source>
</evidence>
<evidence type="ECO:0000256" key="1">
    <source>
        <dbReference type="ARBA" id="ARBA00009477"/>
    </source>
</evidence>
<dbReference type="GO" id="GO:0046914">
    <property type="term" value="F:transition metal ion binding"/>
    <property type="evidence" value="ECO:0007669"/>
    <property type="project" value="TreeGrafter"/>
</dbReference>
<keyword evidence="10" id="KW-1185">Reference proteome</keyword>
<dbReference type="Pfam" id="PF19335">
    <property type="entry name" value="HMBD"/>
    <property type="match status" value="2"/>
</dbReference>
<evidence type="ECO:0000256" key="2">
    <source>
        <dbReference type="ARBA" id="ARBA00022448"/>
    </source>
</evidence>
<dbReference type="SUPFAM" id="SSF111369">
    <property type="entry name" value="HlyD-like secretion proteins"/>
    <property type="match status" value="1"/>
</dbReference>
<evidence type="ECO:0000259" key="5">
    <source>
        <dbReference type="Pfam" id="PF19335"/>
    </source>
</evidence>
<keyword evidence="4" id="KW-0472">Membrane</keyword>
<protein>
    <submittedName>
        <fullName evidence="9">Cation efflux system protein CusB</fullName>
    </submittedName>
</protein>
<dbReference type="Proteomes" id="UP000320421">
    <property type="component" value="Chromosome"/>
</dbReference>
<dbReference type="GO" id="GO:0030288">
    <property type="term" value="C:outer membrane-bounded periplasmic space"/>
    <property type="evidence" value="ECO:0007669"/>
    <property type="project" value="TreeGrafter"/>
</dbReference>
<dbReference type="OrthoDB" id="9806939at2"/>